<feature type="compositionally biased region" description="Polar residues" evidence="1">
    <location>
        <begin position="28"/>
        <end position="39"/>
    </location>
</feature>
<dbReference type="InterPro" id="IPR038279">
    <property type="entry name" value="Ndc10_dom2_sf"/>
</dbReference>
<evidence type="ECO:0008006" key="6">
    <source>
        <dbReference type="Google" id="ProtNLM"/>
    </source>
</evidence>
<gene>
    <name evidence="4" type="ORF">INT47_012403</name>
</gene>
<reference evidence="4" key="1">
    <citation type="submission" date="2020-12" db="EMBL/GenBank/DDBJ databases">
        <title>Metabolic potential, ecology and presence of endohyphal bacteria is reflected in genomic diversity of Mucoromycotina.</title>
        <authorList>
            <person name="Muszewska A."/>
            <person name="Okrasinska A."/>
            <person name="Steczkiewicz K."/>
            <person name="Drgas O."/>
            <person name="Orlowska M."/>
            <person name="Perlinska-Lenart U."/>
            <person name="Aleksandrzak-Piekarczyk T."/>
            <person name="Szatraj K."/>
            <person name="Zielenkiewicz U."/>
            <person name="Pilsyk S."/>
            <person name="Malc E."/>
            <person name="Mieczkowski P."/>
            <person name="Kruszewska J.S."/>
            <person name="Biernat P."/>
            <person name="Pawlowska J."/>
        </authorList>
    </citation>
    <scope>NUCLEOTIDE SEQUENCE</scope>
    <source>
        <strain evidence="4">WA0000017839</strain>
    </source>
</reference>
<proteinExistence type="predicted"/>
<dbReference type="Proteomes" id="UP000603453">
    <property type="component" value="Unassembled WGS sequence"/>
</dbReference>
<evidence type="ECO:0000256" key="1">
    <source>
        <dbReference type="SAM" id="MobiDB-lite"/>
    </source>
</evidence>
<dbReference type="Pfam" id="PF16787">
    <property type="entry name" value="NDC10_II"/>
    <property type="match status" value="1"/>
</dbReference>
<dbReference type="GO" id="GO:0060963">
    <property type="term" value="P:positive regulation of ribosomal protein gene transcription by RNA polymerase II"/>
    <property type="evidence" value="ECO:0007669"/>
    <property type="project" value="TreeGrafter"/>
</dbReference>
<dbReference type="GO" id="GO:0000981">
    <property type="term" value="F:DNA-binding transcription factor activity, RNA polymerase II-specific"/>
    <property type="evidence" value="ECO:0007669"/>
    <property type="project" value="TreeGrafter"/>
</dbReference>
<feature type="compositionally biased region" description="Polar residues" evidence="1">
    <location>
        <begin position="1"/>
        <end position="12"/>
    </location>
</feature>
<dbReference type="Pfam" id="PF12550">
    <property type="entry name" value="GCR1_C"/>
    <property type="match status" value="1"/>
</dbReference>
<feature type="region of interest" description="Disordered" evidence="1">
    <location>
        <begin position="1"/>
        <end position="46"/>
    </location>
</feature>
<feature type="compositionally biased region" description="Polar residues" evidence="1">
    <location>
        <begin position="558"/>
        <end position="569"/>
    </location>
</feature>
<evidence type="ECO:0000313" key="4">
    <source>
        <dbReference type="EMBL" id="KAG2191247.1"/>
    </source>
</evidence>
<keyword evidence="5" id="KW-1185">Reference proteome</keyword>
<dbReference type="InterPro" id="IPR022210">
    <property type="entry name" value="TF_GCR1-like"/>
</dbReference>
<dbReference type="EMBL" id="JAEPRD010000447">
    <property type="protein sequence ID" value="KAG2191247.1"/>
    <property type="molecule type" value="Genomic_DNA"/>
</dbReference>
<dbReference type="Gene3D" id="1.10.443.20">
    <property type="entry name" value="Centromere DNA-binding protein complex CBF3 subunit, domain 2"/>
    <property type="match status" value="1"/>
</dbReference>
<evidence type="ECO:0000259" key="3">
    <source>
        <dbReference type="Pfam" id="PF16787"/>
    </source>
</evidence>
<dbReference type="InterPro" id="IPR031872">
    <property type="entry name" value="NDC10_II"/>
</dbReference>
<name>A0A8H7QF19_9FUNG</name>
<feature type="domain" description="Ndc10" evidence="3">
    <location>
        <begin position="161"/>
        <end position="452"/>
    </location>
</feature>
<accession>A0A8H7QF19</accession>
<sequence>MDNNTQSTSRTVHSARVQTELEMRQSLEKTNQSQLNSRPENTKKAYEPKIEEYQKAHFFLDDAVAGRSNRSKRKRANDGEESPARVIRFATLSQYGAAIVHLWERQRQMKINSNSHPRETFAPLLERVRREEEEVKKANFEDRGVGTIMDGYTTTDQIADITAYYFEQKTVKDLRNGLSFLLSHFCLLRGESARKAELPDLQLVNIENEGSSACPAMVLVMRQGKTNKYGRLKIGACLRNARVEICPFMMLGVYFFSRFHMEGEPFPNFDHSKNWFNVKILKHVLDPTQEWTYHSHLGAIDKAFKACNITSSKKTHVSRGAAARMADLQGVDESDIRRMGRWNNSSMNGAYLTGLPRGIMRSLAGFPQQGTFFLPRNTTIPSENLQAKLFPEASMWLSKIHKGHAEQTVSAEGLLKLLLTIRITFLQDSVFMQQKFPTHPIWKHDLFQDEEYLSLKRQLLASSQAEENQESIMLQRVIPLVERKLANIEDSTGSAYEALAQQIASVLEKISDISTGRAPLQINIEWPQGESNCQPLILTTAVTMSNTTQQNTTESNNVPTDPSVSRPPSSTFRLSTGVYTVTDLYREWKEGLGGNCSVEFMNTNHPGWYSSQKSFYMRRRKNIKTCEEYAASEGWSVEDAVRRAETLRIRNKKSLDYLSKNSDLIFSML</sequence>
<dbReference type="PANTHER" id="PTHR37784:SF2">
    <property type="entry name" value="HIGH-OSMOLARITY-INDUCED TRANSCRIPTION PROTEIN 1"/>
    <property type="match status" value="1"/>
</dbReference>
<feature type="compositionally biased region" description="Low complexity" evidence="1">
    <location>
        <begin position="547"/>
        <end position="557"/>
    </location>
</feature>
<protein>
    <recommendedName>
        <fullName evidence="6">Ndc10 domain-containing protein</fullName>
    </recommendedName>
</protein>
<dbReference type="SUPFAM" id="SSF56349">
    <property type="entry name" value="DNA breaking-rejoining enzymes"/>
    <property type="match status" value="1"/>
</dbReference>
<feature type="domain" description="Transcription activator GCR1-like" evidence="2">
    <location>
        <begin position="572"/>
        <end position="648"/>
    </location>
</feature>
<dbReference type="OrthoDB" id="2288163at2759"/>
<feature type="region of interest" description="Disordered" evidence="1">
    <location>
        <begin position="547"/>
        <end position="569"/>
    </location>
</feature>
<comment type="caution">
    <text evidence="4">The sequence shown here is derived from an EMBL/GenBank/DDBJ whole genome shotgun (WGS) entry which is preliminary data.</text>
</comment>
<dbReference type="PANTHER" id="PTHR37784">
    <property type="entry name" value="PROTEIN MSN1"/>
    <property type="match status" value="1"/>
</dbReference>
<organism evidence="4 5">
    <name type="scientific">Mucor saturninus</name>
    <dbReference type="NCBI Taxonomy" id="64648"/>
    <lineage>
        <taxon>Eukaryota</taxon>
        <taxon>Fungi</taxon>
        <taxon>Fungi incertae sedis</taxon>
        <taxon>Mucoromycota</taxon>
        <taxon>Mucoromycotina</taxon>
        <taxon>Mucoromycetes</taxon>
        <taxon>Mucorales</taxon>
        <taxon>Mucorineae</taxon>
        <taxon>Mucoraceae</taxon>
        <taxon>Mucor</taxon>
    </lineage>
</organism>
<dbReference type="GO" id="GO:0000978">
    <property type="term" value="F:RNA polymerase II cis-regulatory region sequence-specific DNA binding"/>
    <property type="evidence" value="ECO:0007669"/>
    <property type="project" value="TreeGrafter"/>
</dbReference>
<dbReference type="InterPro" id="IPR011010">
    <property type="entry name" value="DNA_brk_join_enz"/>
</dbReference>
<dbReference type="AlphaFoldDB" id="A0A8H7QF19"/>
<dbReference type="InterPro" id="IPR052146">
    <property type="entry name" value="HOT1"/>
</dbReference>
<evidence type="ECO:0000259" key="2">
    <source>
        <dbReference type="Pfam" id="PF12550"/>
    </source>
</evidence>
<evidence type="ECO:0000313" key="5">
    <source>
        <dbReference type="Proteomes" id="UP000603453"/>
    </source>
</evidence>